<dbReference type="AlphaFoldDB" id="A0A0A2MD49"/>
<name>A0A0A2MD49_9FLAO</name>
<feature type="signal peptide" evidence="1">
    <location>
        <begin position="1"/>
        <end position="26"/>
    </location>
</feature>
<gene>
    <name evidence="2" type="ORF">Q764_08445</name>
</gene>
<protein>
    <submittedName>
        <fullName evidence="2">Membrane protein</fullName>
    </submittedName>
</protein>
<keyword evidence="1" id="KW-0732">Signal</keyword>
<organism evidence="2 3">
    <name type="scientific">Flavobacterium suncheonense GH29-5 = DSM 17707</name>
    <dbReference type="NCBI Taxonomy" id="1121899"/>
    <lineage>
        <taxon>Bacteria</taxon>
        <taxon>Pseudomonadati</taxon>
        <taxon>Bacteroidota</taxon>
        <taxon>Flavobacteriia</taxon>
        <taxon>Flavobacteriales</taxon>
        <taxon>Flavobacteriaceae</taxon>
        <taxon>Flavobacterium</taxon>
    </lineage>
</organism>
<dbReference type="RefSeq" id="WP_026981324.1">
    <property type="nucleotide sequence ID" value="NZ_JRLW01000009.1"/>
</dbReference>
<evidence type="ECO:0000313" key="3">
    <source>
        <dbReference type="Proteomes" id="UP000030121"/>
    </source>
</evidence>
<keyword evidence="3" id="KW-1185">Reference proteome</keyword>
<evidence type="ECO:0000313" key="2">
    <source>
        <dbReference type="EMBL" id="KGO89398.1"/>
    </source>
</evidence>
<dbReference type="InterPro" id="IPR019861">
    <property type="entry name" value="PorP/SprF_Bacteroidetes"/>
</dbReference>
<reference evidence="2 3" key="1">
    <citation type="submission" date="2013-09" db="EMBL/GenBank/DDBJ databases">
        <authorList>
            <person name="Zeng Z."/>
            <person name="Chen C."/>
        </authorList>
    </citation>
    <scope>NUCLEOTIDE SEQUENCE [LARGE SCALE GENOMIC DNA]</scope>
    <source>
        <strain evidence="2 3">GH29-5</strain>
    </source>
</reference>
<sequence>MKTTLKKITRWVFLSVTLTSSLPVFSQQTAQYTNYMYNTAIINPGYTGTREALSLFGLHRSQWVGFEGAPVTSSFSAHSPLGDSKTGLGFSFVNEQIGPSVINDVAVDFAYRISTGNSTLSFGIRGGASILNVDYNKLDVYDLSDSTFQNNVDNQFSPNIGAGLYWYSNRHYVGVSVPEFLETKHYLSNQTSVTQEHMHYYIMGGYVFNLNENLKLKPALLGKIVSGAPFQLDAAANVMLYDKFTIGGSYRWNAALSALAGFQITEKIFVGYGYDAETTRMSNYNSGSHEIFLRFELFPKETRMDSPRFF</sequence>
<dbReference type="OrthoDB" id="1114455at2"/>
<dbReference type="STRING" id="1121899.GCA_000430025_00308"/>
<dbReference type="NCBIfam" id="TIGR03519">
    <property type="entry name" value="T9SS_PorP_fam"/>
    <property type="match status" value="1"/>
</dbReference>
<accession>A0A0A2MD49</accession>
<proteinExistence type="predicted"/>
<dbReference type="eggNOG" id="COG3064">
    <property type="taxonomic scope" value="Bacteria"/>
</dbReference>
<dbReference type="Proteomes" id="UP000030121">
    <property type="component" value="Unassembled WGS sequence"/>
</dbReference>
<feature type="chain" id="PRO_5001992001" evidence="1">
    <location>
        <begin position="27"/>
        <end position="310"/>
    </location>
</feature>
<evidence type="ECO:0000256" key="1">
    <source>
        <dbReference type="SAM" id="SignalP"/>
    </source>
</evidence>
<comment type="caution">
    <text evidence="2">The sequence shown here is derived from an EMBL/GenBank/DDBJ whole genome shotgun (WGS) entry which is preliminary data.</text>
</comment>
<dbReference type="EMBL" id="JRLW01000009">
    <property type="protein sequence ID" value="KGO89398.1"/>
    <property type="molecule type" value="Genomic_DNA"/>
</dbReference>
<dbReference type="Pfam" id="PF11751">
    <property type="entry name" value="PorP_SprF"/>
    <property type="match status" value="1"/>
</dbReference>